<evidence type="ECO:0008006" key="3">
    <source>
        <dbReference type="Google" id="ProtNLM"/>
    </source>
</evidence>
<dbReference type="OrthoDB" id="125347at2759"/>
<evidence type="ECO:0000313" key="2">
    <source>
        <dbReference type="Proteomes" id="UP000246991"/>
    </source>
</evidence>
<accession>A0A317SFQ8</accession>
<reference evidence="1 2" key="1">
    <citation type="submission" date="2018-03" db="EMBL/GenBank/DDBJ databases">
        <title>Genomes of Pezizomycetes fungi and the evolution of truffles.</title>
        <authorList>
            <person name="Murat C."/>
            <person name="Payen T."/>
            <person name="Noel B."/>
            <person name="Kuo A."/>
            <person name="Martin F.M."/>
        </authorList>
    </citation>
    <scope>NUCLEOTIDE SEQUENCE [LARGE SCALE GENOMIC DNA]</scope>
    <source>
        <strain evidence="1">091103-1</strain>
    </source>
</reference>
<dbReference type="AlphaFoldDB" id="A0A317SFQ8"/>
<comment type="caution">
    <text evidence="1">The sequence shown here is derived from an EMBL/GenBank/DDBJ whole genome shotgun (WGS) entry which is preliminary data.</text>
</comment>
<organism evidence="1 2">
    <name type="scientific">Tuber magnatum</name>
    <name type="common">white Piedmont truffle</name>
    <dbReference type="NCBI Taxonomy" id="42249"/>
    <lineage>
        <taxon>Eukaryota</taxon>
        <taxon>Fungi</taxon>
        <taxon>Dikarya</taxon>
        <taxon>Ascomycota</taxon>
        <taxon>Pezizomycotina</taxon>
        <taxon>Pezizomycetes</taxon>
        <taxon>Pezizales</taxon>
        <taxon>Tuberaceae</taxon>
        <taxon>Tuber</taxon>
    </lineage>
</organism>
<feature type="non-terminal residue" evidence="1">
    <location>
        <position position="1"/>
    </location>
</feature>
<proteinExistence type="predicted"/>
<dbReference type="Proteomes" id="UP000246991">
    <property type="component" value="Unassembled WGS sequence"/>
</dbReference>
<dbReference type="EMBL" id="PYWC01000089">
    <property type="protein sequence ID" value="PWW73018.1"/>
    <property type="molecule type" value="Genomic_DNA"/>
</dbReference>
<evidence type="ECO:0000313" key="1">
    <source>
        <dbReference type="EMBL" id="PWW73018.1"/>
    </source>
</evidence>
<protein>
    <recommendedName>
        <fullName evidence="3">DDE-1 domain-containing protein</fullName>
    </recommendedName>
</protein>
<gene>
    <name evidence="1" type="ORF">C7212DRAFT_222289</name>
</gene>
<keyword evidence="2" id="KW-1185">Reference proteome</keyword>
<sequence length="60" mass="6646">ETLEKIDILKAISLVATAWDSITQKSIQNCWRKANITRPTRVIASVLSASLSIKGDFITE</sequence>
<name>A0A317SFQ8_9PEZI</name>